<reference evidence="2" key="1">
    <citation type="journal article" date="2022" name="ISME J.">
        <title>Identification of active gaseous-alkane degraders at natural gas seeps.</title>
        <authorList>
            <person name="Farhan Ul Haque M."/>
            <person name="Hernandez M."/>
            <person name="Crombie A.T."/>
            <person name="Murrell J.C."/>
        </authorList>
    </citation>
    <scope>NUCLEOTIDE SEQUENCE</scope>
    <source>
        <strain evidence="2">PC2</strain>
    </source>
</reference>
<feature type="region of interest" description="Disordered" evidence="1">
    <location>
        <begin position="1"/>
        <end position="33"/>
    </location>
</feature>
<organism evidence="2 3">
    <name type="scientific">Candidatus Rhodoblastus alkanivorans</name>
    <dbReference type="NCBI Taxonomy" id="2954117"/>
    <lineage>
        <taxon>Bacteria</taxon>
        <taxon>Pseudomonadati</taxon>
        <taxon>Pseudomonadota</taxon>
        <taxon>Alphaproteobacteria</taxon>
        <taxon>Hyphomicrobiales</taxon>
        <taxon>Rhodoblastaceae</taxon>
        <taxon>Rhodoblastus</taxon>
    </lineage>
</organism>
<gene>
    <name evidence="2" type="ORF">K2U94_13975</name>
</gene>
<evidence type="ECO:0000313" key="2">
    <source>
        <dbReference type="EMBL" id="MCI4683859.1"/>
    </source>
</evidence>
<dbReference type="PANTHER" id="PTHR39441:SF1">
    <property type="entry name" value="DUF2252 DOMAIN-CONTAINING PROTEIN"/>
    <property type="match status" value="1"/>
</dbReference>
<proteinExistence type="predicted"/>
<dbReference type="InterPro" id="IPR018721">
    <property type="entry name" value="DUF2252"/>
</dbReference>
<keyword evidence="3" id="KW-1185">Reference proteome</keyword>
<protein>
    <submittedName>
        <fullName evidence="2">DUF2252 domain-containing protein</fullName>
    </submittedName>
</protein>
<accession>A0ABS9Z860</accession>
<dbReference type="Pfam" id="PF10009">
    <property type="entry name" value="DUF2252"/>
    <property type="match status" value="1"/>
</dbReference>
<evidence type="ECO:0000313" key="3">
    <source>
        <dbReference type="Proteomes" id="UP001139104"/>
    </source>
</evidence>
<comment type="caution">
    <text evidence="2">The sequence shown here is derived from an EMBL/GenBank/DDBJ whole genome shotgun (WGS) entry which is preliminary data.</text>
</comment>
<sequence length="448" mass="49032">MTPSLPARAERHAKGESLRKLTPRSAHGKLVGPMDRDSNAIIEAQNASRLPALIPLRAQLMAESAFAFLRGAAAVMAQDLQWQPMVGAKAQACGDCHLMNFGAFATPEDNILFDINDFDETLAGVDFTVDVKRLAASVAVAAADKGLAKEDRHALAGAAARAYRKRMASLSHLSPLEIWHSQIDLEREARKFRNAALRRKIATLIARARGQGLDRDDNFPTLAESGAPVIHDKAPRIFHFAADSDAAKGFDPKVDLAAYRDRLTPAVRTLLDRYGLRDFVFKAVGVGSVGTYCYVGLYMSGDDEPMFLQMKEAHPSVLEALDDRLAYGGNQGQRVVEGQRMMQAASDIFLGWTENKASGRHYYVRLLKNRHLGGMSEIAEAEGLADYARLCGRTLARAHARSGDPALMAGYMGDSEAFDEAIADFALAYERQTVIDYEAWARTHPPSP</sequence>
<evidence type="ECO:0000256" key="1">
    <source>
        <dbReference type="SAM" id="MobiDB-lite"/>
    </source>
</evidence>
<dbReference type="PANTHER" id="PTHR39441">
    <property type="entry name" value="DUF2252 DOMAIN-CONTAINING PROTEIN"/>
    <property type="match status" value="1"/>
</dbReference>
<dbReference type="Proteomes" id="UP001139104">
    <property type="component" value="Unassembled WGS sequence"/>
</dbReference>
<dbReference type="RefSeq" id="WP_243067783.1">
    <property type="nucleotide sequence ID" value="NZ_JAIVFP010000001.1"/>
</dbReference>
<feature type="compositionally biased region" description="Basic and acidic residues" evidence="1">
    <location>
        <begin position="8"/>
        <end position="19"/>
    </location>
</feature>
<dbReference type="EMBL" id="JAIVFP010000001">
    <property type="protein sequence ID" value="MCI4683859.1"/>
    <property type="molecule type" value="Genomic_DNA"/>
</dbReference>
<name>A0ABS9Z860_9HYPH</name>